<keyword evidence="1" id="KW-0472">Membrane</keyword>
<evidence type="ECO:0000313" key="3">
    <source>
        <dbReference type="Proteomes" id="UP000503339"/>
    </source>
</evidence>
<evidence type="ECO:0000313" key="2">
    <source>
        <dbReference type="EMBL" id="QKC79416.1"/>
    </source>
</evidence>
<dbReference type="InterPro" id="IPR016410">
    <property type="entry name" value="Phage_imm"/>
</dbReference>
<dbReference type="EMBL" id="CP033361">
    <property type="protein sequence ID" value="QKC79416.1"/>
    <property type="molecule type" value="Genomic_DNA"/>
</dbReference>
<feature type="transmembrane region" description="Helical" evidence="1">
    <location>
        <begin position="33"/>
        <end position="56"/>
    </location>
</feature>
<gene>
    <name evidence="2" type="ORF">EB233_31620</name>
</gene>
<name>A0A6M7URA5_9HYPH</name>
<reference evidence="2 3" key="1">
    <citation type="submission" date="2018-10" db="EMBL/GenBank/DDBJ databases">
        <authorList>
            <person name="Perry B.J."/>
            <person name="Sullivan J.T."/>
            <person name="Murphy R.J.T."/>
            <person name="Ramsay J.P."/>
            <person name="Ronson C.W."/>
        </authorList>
    </citation>
    <scope>NUCLEOTIDE SEQUENCE [LARGE SCALE GENOMIC DNA]</scope>
    <source>
        <strain evidence="2 3">NZP2014</strain>
    </source>
</reference>
<evidence type="ECO:0000256" key="1">
    <source>
        <dbReference type="SAM" id="Phobius"/>
    </source>
</evidence>
<dbReference type="AlphaFoldDB" id="A0A6M7URA5"/>
<proteinExistence type="predicted"/>
<keyword evidence="3" id="KW-1185">Reference proteome</keyword>
<protein>
    <submittedName>
        <fullName evidence="2">Superinfection immunity protein</fullName>
    </submittedName>
</protein>
<dbReference type="Pfam" id="PF14373">
    <property type="entry name" value="Imm_superinfect"/>
    <property type="match status" value="1"/>
</dbReference>
<feature type="transmembrane region" description="Helical" evidence="1">
    <location>
        <begin position="6"/>
        <end position="26"/>
    </location>
</feature>
<keyword evidence="1" id="KW-0812">Transmembrane</keyword>
<dbReference type="RefSeq" id="WP_064990643.1">
    <property type="nucleotide sequence ID" value="NZ_CP033361.1"/>
</dbReference>
<dbReference type="KEGG" id="merd:EB233_31620"/>
<dbReference type="Proteomes" id="UP000503339">
    <property type="component" value="Chromosome"/>
</dbReference>
<keyword evidence="1" id="KW-1133">Transmembrane helix</keyword>
<accession>A0A6M7URA5</accession>
<sequence length="140" mass="15532">MDTSEFIAGLIIILMIYLIPAIVAFWRSHPNRWVILLLNVFLGGTGIVWFGCLIWACMAVHISNDPNGSNGGESGINLAANDILPVRLVSSPPALPTLPPPLNSLPPSNDPLTRLERLKKLLDDEVIDRDQFERLRQQII</sequence>
<organism evidence="2 3">
    <name type="scientific">Mesorhizobium erdmanii</name>
    <dbReference type="NCBI Taxonomy" id="1777866"/>
    <lineage>
        <taxon>Bacteria</taxon>
        <taxon>Pseudomonadati</taxon>
        <taxon>Pseudomonadota</taxon>
        <taxon>Alphaproteobacteria</taxon>
        <taxon>Hyphomicrobiales</taxon>
        <taxon>Phyllobacteriaceae</taxon>
        <taxon>Mesorhizobium</taxon>
    </lineage>
</organism>